<dbReference type="SUPFAM" id="SSF52058">
    <property type="entry name" value="L domain-like"/>
    <property type="match status" value="3"/>
</dbReference>
<organism evidence="5 6">
    <name type="scientific">Ruminiclostridium herbifermentans</name>
    <dbReference type="NCBI Taxonomy" id="2488810"/>
    <lineage>
        <taxon>Bacteria</taxon>
        <taxon>Bacillati</taxon>
        <taxon>Bacillota</taxon>
        <taxon>Clostridia</taxon>
        <taxon>Eubacteriales</taxon>
        <taxon>Oscillospiraceae</taxon>
        <taxon>Ruminiclostridium</taxon>
    </lineage>
</organism>
<sequence length="1603" mass="177172">MFFYTNDAFAADITVGSVTYNGNDFTKLQTFLNLNSAVAGKTNGKMINTAYDENDPATWSGIVWTEDAIKRVKSISWSKKSLSGDLDISGCESLTMLVCDSNSLTSLNVTGNTKLTSIRCNTNKLTSLDLSTNLKLDTLYCHTNNLSTLDLSANTSLLYLYCYSNKLTEINVSACALLNEFYCYSNLLTSIDVSSNTLLSKFACESNKLTALDVSKNTALTYLACYSNKISALDVSSNTNLLALHCYTNEISHLDLSKNVNLTTLSCNNNPLGELDVSYNTKLTSLRCDLNKLTELDVSKNTELTYLQCDTNKLTTLDVSQNTKLNDLRCYSNQLTELNLQNNVALTKLVCDTNKLTNLDVSKNVLLTSLACYSNQIGSLDLSANTSLVYLYCQENKLSQLDVSNNTELKELFCYGNQLTALDVSKNIELVNLRCYSNKLSELSVDKNIALTQLVCYSNQITELNLSNNMLLTNIDCSSNQLTELDVSNNTALTTIHCQFNNLTELDVSNNELLTELWCHSNNITSLNISQNTNLKTVWCYTNKLTSLDLSKSKGLDYLKCNDNYLKDIKVNVSNKSIDIAANGNGYVELSRNSVFQFYVVAVPHSGSIFDSWTQAGTKVSDSLTYNLVSGNSYDLKANFSQNIVFDSQGGSDIISQVVDYGSKITQPENPIKAGFEFGGWYKEAECINEWDFETDTVTQNIILYAKWVNSTPLPTVYTVTFNVDGGSAVPAIVNIASGSKITQPENPIKAEFEFGGWYKEAECINEWDFETDTVTQNIILYAKWVNSTPLPTVYTVTFNVDGGSVVPAIANIASGSKITQPENPIKAGFEFGGWYKESECINEWDFATDTVTQNIILYAKWTAKEPVGTTFVVMFDSNGGSKVSAIKDVIEGSKITEPAEPTKTGYDFKGWYTNSALTDLWDFATDTVNEDMILYAKWVIKESAEPTFVVVFDSNGGSKVSAIKGIIEGSTITEPLEPTKEGYIFEGWYKNSALTDLWDFTADTVTEDTILYAKWTAITPQPSVFIVKFNSTGGSIVPDINVTSGSAITVPLEPTKEGYTFAGWYKEAEYINAWDFDIDVVNENIILYAKWTEKEPLSTCTVMFDSNGGSKVAAIKDVIVGSTITEPPKPTKEGYDFEGWYKNSALTVSWDFATDKVTEDIILYAKWKVRSSGSVFVPSVVTQNDNNAPIIVNGKTEYIAKSVTENVDGKEITRIIVDDKKLSEKIEQIGMYPKAIIPINTVSQIKITELNGQTVKNMEDKGAVFEIVAGEITYTLPANQVNIGRVREEIGQKIELKDINVIIKISDVSTDIQNLIRSAAQKNNYEVITKPVEFSITCTNGNKVVDVSKFNKYVKRTIAIPNSADSGKITTGIVLNDNGTLSHVPTAIEEIDGKYYAKINSLTNSVYSVIWSPKRFNDVEGHWSKAAVNDMGSRLVISGVGNEIFQPDNYITRAEFAEIIVKGLGLMRIGTFKSSFEDVDKSAWYYNSVAIASEYGLISGYNNREFRPNNRITREEAMTIIAKAMKITGLNVQFSLGEVEDILKSFGDIEQASYWAKESIAACVKAGIVSGRNGHRIAPDGNMTRAETAVIVRNLLMKSELI</sequence>
<dbReference type="KEGG" id="rher:EHE19_013780"/>
<dbReference type="InterPro" id="IPR052574">
    <property type="entry name" value="CDIRP"/>
</dbReference>
<dbReference type="Gene3D" id="2.60.40.4270">
    <property type="entry name" value="Listeria-Bacteroides repeat domain"/>
    <property type="match status" value="7"/>
</dbReference>
<dbReference type="NCBIfam" id="TIGR02543">
    <property type="entry name" value="List_Bact_rpt"/>
    <property type="match status" value="5"/>
</dbReference>
<dbReference type="InterPro" id="IPR042229">
    <property type="entry name" value="Listeria/Bacterioides_rpt_sf"/>
</dbReference>
<evidence type="ECO:0000256" key="1">
    <source>
        <dbReference type="ARBA" id="ARBA00004196"/>
    </source>
</evidence>
<evidence type="ECO:0000313" key="5">
    <source>
        <dbReference type="EMBL" id="QNU65951.1"/>
    </source>
</evidence>
<keyword evidence="2" id="KW-0433">Leucine-rich repeat</keyword>
<protein>
    <submittedName>
        <fullName evidence="5">InlB B-repeat-containing protein</fullName>
    </submittedName>
</protein>
<gene>
    <name evidence="5" type="ORF">EHE19_013780</name>
</gene>
<dbReference type="Pfam" id="PF00395">
    <property type="entry name" value="SLH"/>
    <property type="match status" value="3"/>
</dbReference>
<dbReference type="InterPro" id="IPR032675">
    <property type="entry name" value="LRR_dom_sf"/>
</dbReference>
<feature type="domain" description="SLH" evidence="4">
    <location>
        <begin position="1544"/>
        <end position="1603"/>
    </location>
</feature>
<evidence type="ECO:0000259" key="4">
    <source>
        <dbReference type="PROSITE" id="PS51272"/>
    </source>
</evidence>
<dbReference type="Pfam" id="PF09479">
    <property type="entry name" value="Flg_new"/>
    <property type="match status" value="7"/>
</dbReference>
<evidence type="ECO:0000256" key="2">
    <source>
        <dbReference type="ARBA" id="ARBA00022614"/>
    </source>
</evidence>
<dbReference type="Gene3D" id="3.80.10.10">
    <property type="entry name" value="Ribonuclease Inhibitor"/>
    <property type="match status" value="2"/>
</dbReference>
<feature type="domain" description="SLH" evidence="4">
    <location>
        <begin position="1473"/>
        <end position="1536"/>
    </location>
</feature>
<proteinExistence type="predicted"/>
<dbReference type="GO" id="GO:0030313">
    <property type="term" value="C:cell envelope"/>
    <property type="evidence" value="ECO:0007669"/>
    <property type="project" value="UniProtKB-SubCell"/>
</dbReference>
<dbReference type="PANTHER" id="PTHR47566:SF1">
    <property type="entry name" value="PROTEIN NUD1"/>
    <property type="match status" value="1"/>
</dbReference>
<feature type="domain" description="SLH" evidence="4">
    <location>
        <begin position="1412"/>
        <end position="1471"/>
    </location>
</feature>
<name>A0A7H1VKN9_9FIRM</name>
<dbReference type="PROSITE" id="PS51272">
    <property type="entry name" value="SLH"/>
    <property type="match status" value="3"/>
</dbReference>
<keyword evidence="6" id="KW-1185">Reference proteome</keyword>
<evidence type="ECO:0000256" key="3">
    <source>
        <dbReference type="ARBA" id="ARBA00022737"/>
    </source>
</evidence>
<accession>A0A7H1VKN9</accession>
<comment type="subcellular location">
    <subcellularLocation>
        <location evidence="1">Cell envelope</location>
    </subcellularLocation>
</comment>
<dbReference type="InterPro" id="IPR001119">
    <property type="entry name" value="SLH_dom"/>
</dbReference>
<dbReference type="Proteomes" id="UP000306409">
    <property type="component" value="Chromosome"/>
</dbReference>
<dbReference type="GO" id="GO:0035591">
    <property type="term" value="F:signaling adaptor activity"/>
    <property type="evidence" value="ECO:0007669"/>
    <property type="project" value="TreeGrafter"/>
</dbReference>
<dbReference type="InterPro" id="IPR013378">
    <property type="entry name" value="InlB-like_B-rpt"/>
</dbReference>
<dbReference type="EMBL" id="CP061336">
    <property type="protein sequence ID" value="QNU65951.1"/>
    <property type="molecule type" value="Genomic_DNA"/>
</dbReference>
<keyword evidence="3" id="KW-0677">Repeat</keyword>
<evidence type="ECO:0000313" key="6">
    <source>
        <dbReference type="Proteomes" id="UP000306409"/>
    </source>
</evidence>
<reference evidence="5 6" key="1">
    <citation type="submission" date="2020-09" db="EMBL/GenBank/DDBJ databases">
        <title>Characterization and genome sequencing of Ruminiclostridium sp. nov. MA18.</title>
        <authorList>
            <person name="Rettenmaier R."/>
            <person name="Kowollik M.-L."/>
            <person name="Liebl W."/>
            <person name="Zverlov V."/>
        </authorList>
    </citation>
    <scope>NUCLEOTIDE SEQUENCE [LARGE SCALE GENOMIC DNA]</scope>
    <source>
        <strain evidence="5 6">MA18</strain>
    </source>
</reference>
<dbReference type="PANTHER" id="PTHR47566">
    <property type="match status" value="1"/>
</dbReference>